<proteinExistence type="predicted"/>
<name>A0A1S6QIL9_9LACO</name>
<evidence type="ECO:0000313" key="2">
    <source>
        <dbReference type="EMBL" id="AQW21455.1"/>
    </source>
</evidence>
<accession>A0A1S6QIL9</accession>
<dbReference type="EMBL" id="CP018906">
    <property type="protein sequence ID" value="AQW21455.1"/>
    <property type="molecule type" value="Genomic_DNA"/>
</dbReference>
<keyword evidence="1" id="KW-0472">Membrane</keyword>
<keyword evidence="1" id="KW-1133">Transmembrane helix</keyword>
<sequence>MKHNKMALKIFLSLVILILVILGYQFFTVDKGMEKYTQDVINTALKNNDNNKLLKISSNKRVFKALKSQKHVIIKFRTDNQGSENVAYFPSKIGSKSKTYGIELKVKSFIFHQYTLKQVVDLSTLPN</sequence>
<protein>
    <submittedName>
        <fullName evidence="2">Uncharacterized protein</fullName>
    </submittedName>
</protein>
<keyword evidence="3" id="KW-1185">Reference proteome</keyword>
<dbReference type="KEGG" id="lcu:PL11_005665"/>
<feature type="transmembrane region" description="Helical" evidence="1">
    <location>
        <begin position="6"/>
        <end position="27"/>
    </location>
</feature>
<dbReference type="OrthoDB" id="2329073at2"/>
<dbReference type="AlphaFoldDB" id="A0A1S6QIL9"/>
<keyword evidence="1" id="KW-0812">Transmembrane</keyword>
<evidence type="ECO:0000256" key="1">
    <source>
        <dbReference type="SAM" id="Phobius"/>
    </source>
</evidence>
<dbReference type="eggNOG" id="ENOG5030AW3">
    <property type="taxonomic scope" value="Bacteria"/>
</dbReference>
<evidence type="ECO:0000313" key="3">
    <source>
        <dbReference type="Proteomes" id="UP000030361"/>
    </source>
</evidence>
<dbReference type="Proteomes" id="UP000030361">
    <property type="component" value="Chromosome"/>
</dbReference>
<dbReference type="RefSeq" id="WP_035167913.1">
    <property type="nucleotide sequence ID" value="NZ_CP018906.1"/>
</dbReference>
<organism evidence="2 3">
    <name type="scientific">Lentilactobacillus curieae</name>
    <dbReference type="NCBI Taxonomy" id="1138822"/>
    <lineage>
        <taxon>Bacteria</taxon>
        <taxon>Bacillati</taxon>
        <taxon>Bacillota</taxon>
        <taxon>Bacilli</taxon>
        <taxon>Lactobacillales</taxon>
        <taxon>Lactobacillaceae</taxon>
        <taxon>Lentilactobacillus</taxon>
    </lineage>
</organism>
<reference evidence="2 3" key="1">
    <citation type="journal article" date="2015" name="Genome Announc.">
        <title>Genome Sequence of Lactobacillus curieae CCTCC M 2011381T, a Novel Producer of Gamma-aminobutyric Acid.</title>
        <authorList>
            <person name="Wang Y."/>
            <person name="Wang Y."/>
            <person name="Lang C."/>
            <person name="Wei D."/>
            <person name="Xu P."/>
            <person name="Xie J."/>
        </authorList>
    </citation>
    <scope>NUCLEOTIDE SEQUENCE [LARGE SCALE GENOMIC DNA]</scope>
    <source>
        <strain evidence="2 3">CCTCC M 2011381</strain>
    </source>
</reference>
<gene>
    <name evidence="2" type="ORF">PL11_005665</name>
</gene>